<dbReference type="PANTHER" id="PTHR23306:SF17">
    <property type="entry name" value="TUMOR SUSCEPTIBILITY GENE 101 PROTEIN"/>
    <property type="match status" value="1"/>
</dbReference>
<dbReference type="PANTHER" id="PTHR23306">
    <property type="entry name" value="TUMOR SUSCEPTIBILITY GENE 101 PROTEIN-RELATED"/>
    <property type="match status" value="1"/>
</dbReference>
<dbReference type="SUPFAM" id="SSF54495">
    <property type="entry name" value="UBC-like"/>
    <property type="match status" value="1"/>
</dbReference>
<dbReference type="GO" id="GO:0043130">
    <property type="term" value="F:ubiquitin binding"/>
    <property type="evidence" value="ECO:0007669"/>
    <property type="project" value="TreeGrafter"/>
</dbReference>
<sequence>MSLRGKIPVCHAGQSSCNSNFEVYRFMYIPYLYRTLGRGMYHPCLWILDSYPLHPPICYVKPSNDMMIGGGPKKTDADGKIHCPYLQEWKPDPALTSGICDTLDLSLGGAVVQWIGTGPALRTSVRDPGRNVLKFCSRILGH</sequence>
<dbReference type="GO" id="GO:0000813">
    <property type="term" value="C:ESCRT I complex"/>
    <property type="evidence" value="ECO:0007669"/>
    <property type="project" value="TreeGrafter"/>
</dbReference>
<organism evidence="2 3">
    <name type="scientific">Scleropages formosus</name>
    <name type="common">Asian bonytongue</name>
    <name type="synonym">Osteoglossum formosum</name>
    <dbReference type="NCBI Taxonomy" id="113540"/>
    <lineage>
        <taxon>Eukaryota</taxon>
        <taxon>Metazoa</taxon>
        <taxon>Chordata</taxon>
        <taxon>Craniata</taxon>
        <taxon>Vertebrata</taxon>
        <taxon>Euteleostomi</taxon>
        <taxon>Actinopterygii</taxon>
        <taxon>Neopterygii</taxon>
        <taxon>Teleostei</taxon>
        <taxon>Osteoglossocephala</taxon>
        <taxon>Osteoglossomorpha</taxon>
        <taxon>Osteoglossiformes</taxon>
        <taxon>Osteoglossidae</taxon>
        <taxon>Scleropages</taxon>
    </lineage>
</organism>
<dbReference type="EMBL" id="JARO02001557">
    <property type="protein sequence ID" value="KPP75098.1"/>
    <property type="molecule type" value="Genomic_DNA"/>
</dbReference>
<dbReference type="InterPro" id="IPR008883">
    <property type="entry name" value="UEV_N"/>
</dbReference>
<dbReference type="InterPro" id="IPR052070">
    <property type="entry name" value="ESCRT-I_UEV_domain"/>
</dbReference>
<protein>
    <recommendedName>
        <fullName evidence="1">UEV domain-containing protein</fullName>
    </recommendedName>
</protein>
<evidence type="ECO:0000313" key="3">
    <source>
        <dbReference type="Proteomes" id="UP000034805"/>
    </source>
</evidence>
<proteinExistence type="predicted"/>
<evidence type="ECO:0000259" key="1">
    <source>
        <dbReference type="PROSITE" id="PS51322"/>
    </source>
</evidence>
<gene>
    <name evidence="2" type="ORF">Z043_105687</name>
</gene>
<feature type="domain" description="UEV" evidence="1">
    <location>
        <begin position="1"/>
        <end position="125"/>
    </location>
</feature>
<evidence type="ECO:0000313" key="2">
    <source>
        <dbReference type="EMBL" id="KPP75098.1"/>
    </source>
</evidence>
<dbReference type="Pfam" id="PF05743">
    <property type="entry name" value="UEV"/>
    <property type="match status" value="1"/>
</dbReference>
<dbReference type="CDD" id="cd11685">
    <property type="entry name" value="UEV_TSG101-like"/>
    <property type="match status" value="1"/>
</dbReference>
<dbReference type="GO" id="GO:0008333">
    <property type="term" value="P:endosome to lysosome transport"/>
    <property type="evidence" value="ECO:0007669"/>
    <property type="project" value="TreeGrafter"/>
</dbReference>
<dbReference type="PROSITE" id="PS51322">
    <property type="entry name" value="UEV"/>
    <property type="match status" value="1"/>
</dbReference>
<dbReference type="AlphaFoldDB" id="A0A0P7XFV9"/>
<dbReference type="Proteomes" id="UP000034805">
    <property type="component" value="Unassembled WGS sequence"/>
</dbReference>
<comment type="caution">
    <text evidence="2">The sequence shown here is derived from an EMBL/GenBank/DDBJ whole genome shotgun (WGS) entry which is preliminary data.</text>
</comment>
<accession>A0A0P7XFV9</accession>
<name>A0A0P7XFV9_SCLFO</name>
<reference evidence="2 3" key="1">
    <citation type="submission" date="2015-08" db="EMBL/GenBank/DDBJ databases">
        <title>The genome of the Asian arowana (Scleropages formosus).</title>
        <authorList>
            <person name="Tan M.H."/>
            <person name="Gan H.M."/>
            <person name="Croft L.J."/>
            <person name="Austin C.M."/>
        </authorList>
    </citation>
    <scope>NUCLEOTIDE SEQUENCE [LARGE SCALE GENOMIC DNA]</scope>
    <source>
        <strain evidence="2">Aro1</strain>
    </source>
</reference>
<dbReference type="GO" id="GO:0015031">
    <property type="term" value="P:protein transport"/>
    <property type="evidence" value="ECO:0007669"/>
    <property type="project" value="InterPro"/>
</dbReference>
<dbReference type="Gene3D" id="3.10.110.10">
    <property type="entry name" value="Ubiquitin Conjugating Enzyme"/>
    <property type="match status" value="1"/>
</dbReference>
<dbReference type="InterPro" id="IPR016135">
    <property type="entry name" value="UBQ-conjugating_enzyme/RWD"/>
</dbReference>